<keyword evidence="3" id="KW-1185">Reference proteome</keyword>
<dbReference type="OrthoDB" id="2687933at2759"/>
<sequence>MHAGGRPLASLIIDQDNFDIAVETTQDLGSPFAWAPPLSTKPRDADDLLAGDHEDGKDESFDGVEVLEKKVLANWIGLNTE</sequence>
<proteinExistence type="predicted"/>
<evidence type="ECO:0000313" key="2">
    <source>
        <dbReference type="EMBL" id="KAG1786376.1"/>
    </source>
</evidence>
<dbReference type="AlphaFoldDB" id="A0A9P7DBR1"/>
<evidence type="ECO:0000256" key="1">
    <source>
        <dbReference type="SAM" id="MobiDB-lite"/>
    </source>
</evidence>
<comment type="caution">
    <text evidence="2">The sequence shown here is derived from an EMBL/GenBank/DDBJ whole genome shotgun (WGS) entry which is preliminary data.</text>
</comment>
<dbReference type="EMBL" id="JABBWE010000093">
    <property type="protein sequence ID" value="KAG1786376.1"/>
    <property type="molecule type" value="Genomic_DNA"/>
</dbReference>
<feature type="compositionally biased region" description="Basic and acidic residues" evidence="1">
    <location>
        <begin position="41"/>
        <end position="60"/>
    </location>
</feature>
<feature type="region of interest" description="Disordered" evidence="1">
    <location>
        <begin position="31"/>
        <end position="60"/>
    </location>
</feature>
<dbReference type="RefSeq" id="XP_041153830.1">
    <property type="nucleotide sequence ID" value="XM_041309481.1"/>
</dbReference>
<accession>A0A9P7DBR1</accession>
<gene>
    <name evidence="2" type="ORF">HD556DRAFT_1531072</name>
</gene>
<evidence type="ECO:0000313" key="3">
    <source>
        <dbReference type="Proteomes" id="UP000719766"/>
    </source>
</evidence>
<organism evidence="2 3">
    <name type="scientific">Suillus plorans</name>
    <dbReference type="NCBI Taxonomy" id="116603"/>
    <lineage>
        <taxon>Eukaryota</taxon>
        <taxon>Fungi</taxon>
        <taxon>Dikarya</taxon>
        <taxon>Basidiomycota</taxon>
        <taxon>Agaricomycotina</taxon>
        <taxon>Agaricomycetes</taxon>
        <taxon>Agaricomycetidae</taxon>
        <taxon>Boletales</taxon>
        <taxon>Suillineae</taxon>
        <taxon>Suillaceae</taxon>
        <taxon>Suillus</taxon>
    </lineage>
</organism>
<protein>
    <submittedName>
        <fullName evidence="2">Uncharacterized protein</fullName>
    </submittedName>
</protein>
<name>A0A9P7DBR1_9AGAM</name>
<dbReference type="GeneID" id="64603245"/>
<reference evidence="2" key="1">
    <citation type="journal article" date="2020" name="New Phytol.">
        <title>Comparative genomics reveals dynamic genome evolution in host specialist ectomycorrhizal fungi.</title>
        <authorList>
            <person name="Lofgren L.A."/>
            <person name="Nguyen N.H."/>
            <person name="Vilgalys R."/>
            <person name="Ruytinx J."/>
            <person name="Liao H.L."/>
            <person name="Branco S."/>
            <person name="Kuo A."/>
            <person name="LaButti K."/>
            <person name="Lipzen A."/>
            <person name="Andreopoulos W."/>
            <person name="Pangilinan J."/>
            <person name="Riley R."/>
            <person name="Hundley H."/>
            <person name="Na H."/>
            <person name="Barry K."/>
            <person name="Grigoriev I.V."/>
            <person name="Stajich J.E."/>
            <person name="Kennedy P.G."/>
        </authorList>
    </citation>
    <scope>NUCLEOTIDE SEQUENCE</scope>
    <source>
        <strain evidence="2">S12</strain>
    </source>
</reference>
<dbReference type="Proteomes" id="UP000719766">
    <property type="component" value="Unassembled WGS sequence"/>
</dbReference>